<reference evidence="1 2" key="2">
    <citation type="journal article" date="2014" name="Proc. Natl. Acad. Sci. U.S.A.">
        <title>Trajectory and genomic determinants of fungal-pathogen speciation and host adaptation.</title>
        <authorList>
            <person name="Hu X."/>
            <person name="Xiao G."/>
            <person name="Zheng P."/>
            <person name="Shang Y."/>
            <person name="Su Y."/>
            <person name="Zhang X."/>
            <person name="Liu X."/>
            <person name="Zhan S."/>
            <person name="St Leger R.J."/>
            <person name="Wang C."/>
        </authorList>
    </citation>
    <scope>GENOME REANNOTATION</scope>
    <source>
        <strain evidence="2">ARSEF 23 / ATCC MYA-3075</strain>
    </source>
</reference>
<name>A0A0B2XEH5_METRA</name>
<gene>
    <name evidence="1" type="ORF">MAA_11193</name>
</gene>
<evidence type="ECO:0000313" key="1">
    <source>
        <dbReference type="EMBL" id="KHO11115.1"/>
    </source>
</evidence>
<keyword evidence="2" id="KW-1185">Reference proteome</keyword>
<evidence type="ECO:0000313" key="2">
    <source>
        <dbReference type="Proteomes" id="UP000002498"/>
    </source>
</evidence>
<dbReference type="KEGG" id="maj:MAA_11193"/>
<dbReference type="Proteomes" id="UP000002498">
    <property type="component" value="Unassembled WGS sequence"/>
</dbReference>
<reference evidence="1 2" key="1">
    <citation type="journal article" date="2011" name="PLoS Genet.">
        <title>Genome sequencing and comparative transcriptomics of the model entomopathogenic fungi Metarhizium anisopliae and M. acridum.</title>
        <authorList>
            <person name="Gao Q."/>
            <person name="Jin K."/>
            <person name="Ying S.H."/>
            <person name="Zhang Y."/>
            <person name="Xiao G."/>
            <person name="Shang Y."/>
            <person name="Duan Z."/>
            <person name="Hu X."/>
            <person name="Xie X.Q."/>
            <person name="Zhou G."/>
            <person name="Peng G."/>
            <person name="Luo Z."/>
            <person name="Huang W."/>
            <person name="Wang B."/>
            <person name="Fang W."/>
            <person name="Wang S."/>
            <person name="Zhong Y."/>
            <person name="Ma L.J."/>
            <person name="St Leger R.J."/>
            <person name="Zhao G.P."/>
            <person name="Pei Y."/>
            <person name="Feng M.G."/>
            <person name="Xia Y."/>
            <person name="Wang C."/>
        </authorList>
    </citation>
    <scope>NUCLEOTIDE SEQUENCE [LARGE SCALE GENOMIC DNA]</scope>
    <source>
        <strain evidence="2">ARSEF 23 / ATCC MYA-3075</strain>
    </source>
</reference>
<dbReference type="AlphaFoldDB" id="A0A0B2XEH5"/>
<dbReference type="HOGENOM" id="CLU_2347163_0_0_1"/>
<accession>A0A0B2XEH5</accession>
<dbReference type="GO" id="GO:0016301">
    <property type="term" value="F:kinase activity"/>
    <property type="evidence" value="ECO:0007669"/>
    <property type="project" value="UniProtKB-KW"/>
</dbReference>
<proteinExistence type="predicted"/>
<dbReference type="EMBL" id="ADNJ02000005">
    <property type="protein sequence ID" value="KHO11115.1"/>
    <property type="molecule type" value="Genomic_DNA"/>
</dbReference>
<sequence length="97" mass="10689">MAATTSPTLAPTTTFAGRLHLHRQLVLHLGHVQLDPPSHRVSRTEQAQRVDCRPLRKCMPRPTFTPLPRDTSDSGRRLFCLSGESHVPPSTSPLAST</sequence>
<organism evidence="1 2">
    <name type="scientific">Metarhizium robertsii (strain ARSEF 23 / ATCC MYA-3075)</name>
    <name type="common">Metarhizium anisopliae (strain ARSEF 23)</name>
    <dbReference type="NCBI Taxonomy" id="655844"/>
    <lineage>
        <taxon>Eukaryota</taxon>
        <taxon>Fungi</taxon>
        <taxon>Dikarya</taxon>
        <taxon>Ascomycota</taxon>
        <taxon>Pezizomycotina</taxon>
        <taxon>Sordariomycetes</taxon>
        <taxon>Hypocreomycetidae</taxon>
        <taxon>Hypocreales</taxon>
        <taxon>Clavicipitaceae</taxon>
        <taxon>Metarhizium</taxon>
    </lineage>
</organism>
<dbReference type="RefSeq" id="XP_011411475.1">
    <property type="nucleotide sequence ID" value="XM_011413173.1"/>
</dbReference>
<dbReference type="GeneID" id="23632641"/>
<protein>
    <submittedName>
        <fullName evidence="1">Protein kinase-like protein</fullName>
    </submittedName>
</protein>
<comment type="caution">
    <text evidence="1">The sequence shown here is derived from an EMBL/GenBank/DDBJ whole genome shotgun (WGS) entry which is preliminary data.</text>
</comment>